<dbReference type="InterPro" id="IPR025476">
    <property type="entry name" value="Helitron_helicase-like"/>
</dbReference>
<gene>
    <name evidence="2" type="ORF">DCAR_0519748</name>
</gene>
<dbReference type="Pfam" id="PF14214">
    <property type="entry name" value="Helitron_like_N"/>
    <property type="match status" value="1"/>
</dbReference>
<protein>
    <recommendedName>
        <fullName evidence="1">Helitron helicase-like domain-containing protein</fullName>
    </recommendedName>
</protein>
<evidence type="ECO:0000259" key="1">
    <source>
        <dbReference type="Pfam" id="PF14214"/>
    </source>
</evidence>
<dbReference type="AlphaFoldDB" id="A0AAF0X4R4"/>
<sequence length="395" mass="45064">MDLGKPTKMCRKCGARMWNEERNNKAAKNSETTFSICCRDGMVALEPEREPPPYLSSLLCGGSDSSHFRKNISMYNSMFQFTSLGGKIHHKINNGKGPYGFKLNGQNHHFIGTLKPKEGETPKFCQLYIYDTENEIHNHFNAVHGNDTLDLDNVASLVEMLDEHNKLASGFCMALLRFNLQEPEDHDPSSWWSALATMVDAFAAVEQYRLDWIKGHQNVIRADLYKSIRDSIRKGYMDPSSIGQNVILPANFTGSQRYMNQYFKDSLAICRTIVHPSLFLTMTCNTQWPKIQAMLEYLLDVDVVNAPDIIAHVFKLKLNHYACHRVPKARTSLHSHIDMIDELISAEIPNEDLDLVGYHIVKNFMIHEQCGKLHHDSPCMAKGNCTRHFPKRFVA</sequence>
<dbReference type="Proteomes" id="UP000077755">
    <property type="component" value="Chromosome 5"/>
</dbReference>
<feature type="domain" description="Helitron helicase-like" evidence="1">
    <location>
        <begin position="197"/>
        <end position="322"/>
    </location>
</feature>
<keyword evidence="3" id="KW-1185">Reference proteome</keyword>
<dbReference type="PANTHER" id="PTHR45786">
    <property type="entry name" value="DNA BINDING PROTEIN-LIKE"/>
    <property type="match status" value="1"/>
</dbReference>
<evidence type="ECO:0000313" key="3">
    <source>
        <dbReference type="Proteomes" id="UP000077755"/>
    </source>
</evidence>
<name>A0AAF0X4R4_DAUCS</name>
<reference evidence="2" key="2">
    <citation type="submission" date="2022-03" db="EMBL/GenBank/DDBJ databases">
        <title>Draft title - Genomic analysis of global carrot germplasm unveils the trajectory of domestication and the origin of high carotenoid orange carrot.</title>
        <authorList>
            <person name="Iorizzo M."/>
            <person name="Ellison S."/>
            <person name="Senalik D."/>
            <person name="Macko-Podgorni A."/>
            <person name="Grzebelus D."/>
            <person name="Bostan H."/>
            <person name="Rolling W."/>
            <person name="Curaba J."/>
            <person name="Simon P."/>
        </authorList>
    </citation>
    <scope>NUCLEOTIDE SEQUENCE</scope>
    <source>
        <tissue evidence="2">Leaf</tissue>
    </source>
</reference>
<reference evidence="2" key="1">
    <citation type="journal article" date="2016" name="Nat. Genet.">
        <title>A high-quality carrot genome assembly provides new insights into carotenoid accumulation and asterid genome evolution.</title>
        <authorList>
            <person name="Iorizzo M."/>
            <person name="Ellison S."/>
            <person name="Senalik D."/>
            <person name="Zeng P."/>
            <person name="Satapoomin P."/>
            <person name="Huang J."/>
            <person name="Bowman M."/>
            <person name="Iovene M."/>
            <person name="Sanseverino W."/>
            <person name="Cavagnaro P."/>
            <person name="Yildiz M."/>
            <person name="Macko-Podgorni A."/>
            <person name="Moranska E."/>
            <person name="Grzebelus E."/>
            <person name="Grzebelus D."/>
            <person name="Ashrafi H."/>
            <person name="Zheng Z."/>
            <person name="Cheng S."/>
            <person name="Spooner D."/>
            <person name="Van Deynze A."/>
            <person name="Simon P."/>
        </authorList>
    </citation>
    <scope>NUCLEOTIDE SEQUENCE</scope>
    <source>
        <tissue evidence="2">Leaf</tissue>
    </source>
</reference>
<accession>A0AAF0X4R4</accession>
<proteinExistence type="predicted"/>
<dbReference type="EMBL" id="CP093347">
    <property type="protein sequence ID" value="WOH00389.1"/>
    <property type="molecule type" value="Genomic_DNA"/>
</dbReference>
<organism evidence="2 3">
    <name type="scientific">Daucus carota subsp. sativus</name>
    <name type="common">Carrot</name>
    <dbReference type="NCBI Taxonomy" id="79200"/>
    <lineage>
        <taxon>Eukaryota</taxon>
        <taxon>Viridiplantae</taxon>
        <taxon>Streptophyta</taxon>
        <taxon>Embryophyta</taxon>
        <taxon>Tracheophyta</taxon>
        <taxon>Spermatophyta</taxon>
        <taxon>Magnoliopsida</taxon>
        <taxon>eudicotyledons</taxon>
        <taxon>Gunneridae</taxon>
        <taxon>Pentapetalae</taxon>
        <taxon>asterids</taxon>
        <taxon>campanulids</taxon>
        <taxon>Apiales</taxon>
        <taxon>Apiaceae</taxon>
        <taxon>Apioideae</taxon>
        <taxon>Scandiceae</taxon>
        <taxon>Daucinae</taxon>
        <taxon>Daucus</taxon>
        <taxon>Daucus sect. Daucus</taxon>
    </lineage>
</organism>
<evidence type="ECO:0000313" key="2">
    <source>
        <dbReference type="EMBL" id="WOH00389.1"/>
    </source>
</evidence>
<dbReference type="PANTHER" id="PTHR45786:SF74">
    <property type="entry name" value="ATP-DEPENDENT DNA HELICASE"/>
    <property type="match status" value="1"/>
</dbReference>